<dbReference type="Proteomes" id="UP001165136">
    <property type="component" value="Unassembled WGS sequence"/>
</dbReference>
<dbReference type="InterPro" id="IPR001128">
    <property type="entry name" value="Cyt_P450"/>
</dbReference>
<organism evidence="9 10">
    <name type="scientific">Amycolatopsis taiwanensis</name>
    <dbReference type="NCBI Taxonomy" id="342230"/>
    <lineage>
        <taxon>Bacteria</taxon>
        <taxon>Bacillati</taxon>
        <taxon>Actinomycetota</taxon>
        <taxon>Actinomycetes</taxon>
        <taxon>Pseudonocardiales</taxon>
        <taxon>Pseudonocardiaceae</taxon>
        <taxon>Amycolatopsis</taxon>
    </lineage>
</organism>
<proteinExistence type="inferred from homology"/>
<dbReference type="RefSeq" id="WP_285487739.1">
    <property type="nucleotide sequence ID" value="NZ_BSTI01000008.1"/>
</dbReference>
<dbReference type="SUPFAM" id="SSF48264">
    <property type="entry name" value="Cytochrome P450"/>
    <property type="match status" value="1"/>
</dbReference>
<keyword evidence="3" id="KW-0349">Heme</keyword>
<evidence type="ECO:0000256" key="4">
    <source>
        <dbReference type="ARBA" id="ARBA00022723"/>
    </source>
</evidence>
<comment type="similarity">
    <text evidence="2">Belongs to the cytochrome P450 family.</text>
</comment>
<keyword evidence="7" id="KW-0503">Monooxygenase</keyword>
<evidence type="ECO:0000313" key="10">
    <source>
        <dbReference type="Proteomes" id="UP001165136"/>
    </source>
</evidence>
<reference evidence="9" key="1">
    <citation type="submission" date="2023-03" db="EMBL/GenBank/DDBJ databases">
        <title>Amycolatopsis taiwanensis NBRC 103393.</title>
        <authorList>
            <person name="Ichikawa N."/>
            <person name="Sato H."/>
            <person name="Tonouchi N."/>
        </authorList>
    </citation>
    <scope>NUCLEOTIDE SEQUENCE</scope>
    <source>
        <strain evidence="9">NBRC 103393</strain>
    </source>
</reference>
<evidence type="ECO:0000313" key="9">
    <source>
        <dbReference type="EMBL" id="GLY67295.1"/>
    </source>
</evidence>
<evidence type="ECO:0000256" key="5">
    <source>
        <dbReference type="ARBA" id="ARBA00023002"/>
    </source>
</evidence>
<protein>
    <submittedName>
        <fullName evidence="9">Cytochrome P450</fullName>
    </submittedName>
</protein>
<dbReference type="GO" id="GO:0016705">
    <property type="term" value="F:oxidoreductase activity, acting on paired donors, with incorporation or reduction of molecular oxygen"/>
    <property type="evidence" value="ECO:0007669"/>
    <property type="project" value="InterPro"/>
</dbReference>
<dbReference type="FunFam" id="1.10.630.10:FF:000018">
    <property type="entry name" value="Cytochrome P450 monooxygenase"/>
    <property type="match status" value="1"/>
</dbReference>
<dbReference type="GO" id="GO:0004497">
    <property type="term" value="F:monooxygenase activity"/>
    <property type="evidence" value="ECO:0007669"/>
    <property type="project" value="UniProtKB-KW"/>
</dbReference>
<keyword evidence="10" id="KW-1185">Reference proteome</keyword>
<sequence>MTAATNAIPPLTDESAVLAWTARMRRQHPVWQGPFGGWHVFRHADVRTVLRDTDSFSSDLSRVVPGMPPRAPGMVTQFDPPEHRELRGVLSAAFTPRSIAALEPRIREVTGQLLDAAGDRFELVEALTQPLPITVIAELLGLPSQDHGLFARWTAALFEMQNGESPSDPSIGDHIGAVLAPLSRYLAERCRERRTAPGDDLISRLLTASSPGRALDDEEATNFAVTLLLAGHITTTALLGNIVRTLDEHPQVWADLHADPTRIPPVIEEVMRYRPSFPALQRATVAPVELSGVAVPAGALVTAWILAANRDPDAHADPDRFDPGRGIGGAAQLALGHGVHFCLGAPLARLEARVVLEELLKRTERLAIDHDRADEMVSFEQVILGPRRLPVIAHPSRPGDKVTTPNS</sequence>
<keyword evidence="5" id="KW-0560">Oxidoreductase</keyword>
<accession>A0A9W6VG01</accession>
<evidence type="ECO:0000256" key="2">
    <source>
        <dbReference type="ARBA" id="ARBA00010617"/>
    </source>
</evidence>
<name>A0A9W6VG01_9PSEU</name>
<dbReference type="PANTHER" id="PTHR46696">
    <property type="entry name" value="P450, PUTATIVE (EUROFUNG)-RELATED"/>
    <property type="match status" value="1"/>
</dbReference>
<keyword evidence="6" id="KW-0408">Iron</keyword>
<evidence type="ECO:0000256" key="7">
    <source>
        <dbReference type="ARBA" id="ARBA00023033"/>
    </source>
</evidence>
<dbReference type="Gene3D" id="1.10.630.10">
    <property type="entry name" value="Cytochrome P450"/>
    <property type="match status" value="1"/>
</dbReference>
<dbReference type="CDD" id="cd11032">
    <property type="entry name" value="P450_EryK-like"/>
    <property type="match status" value="1"/>
</dbReference>
<dbReference type="InterPro" id="IPR002397">
    <property type="entry name" value="Cyt_P450_B"/>
</dbReference>
<comment type="function">
    <text evidence="8">Involved in the coupling of aromatic side chains of the heptapeptide of vancomycin.</text>
</comment>
<keyword evidence="4" id="KW-0479">Metal-binding</keyword>
<dbReference type="GO" id="GO:0020037">
    <property type="term" value="F:heme binding"/>
    <property type="evidence" value="ECO:0007669"/>
    <property type="project" value="InterPro"/>
</dbReference>
<dbReference type="EMBL" id="BSTI01000008">
    <property type="protein sequence ID" value="GLY67295.1"/>
    <property type="molecule type" value="Genomic_DNA"/>
</dbReference>
<evidence type="ECO:0000256" key="1">
    <source>
        <dbReference type="ARBA" id="ARBA00004660"/>
    </source>
</evidence>
<evidence type="ECO:0000256" key="8">
    <source>
        <dbReference type="ARBA" id="ARBA00055433"/>
    </source>
</evidence>
<dbReference type="GO" id="GO:0005506">
    <property type="term" value="F:iron ion binding"/>
    <property type="evidence" value="ECO:0007669"/>
    <property type="project" value="InterPro"/>
</dbReference>
<evidence type="ECO:0000256" key="6">
    <source>
        <dbReference type="ARBA" id="ARBA00023004"/>
    </source>
</evidence>
<dbReference type="AlphaFoldDB" id="A0A9W6VG01"/>
<gene>
    <name evidence="9" type="ORF">Atai01_39140</name>
</gene>
<comment type="pathway">
    <text evidence="1">Antibiotic biosynthesis; vancomycin biosynthesis.</text>
</comment>
<evidence type="ECO:0000256" key="3">
    <source>
        <dbReference type="ARBA" id="ARBA00022617"/>
    </source>
</evidence>
<dbReference type="PANTHER" id="PTHR46696:SF1">
    <property type="entry name" value="CYTOCHROME P450 YJIB-RELATED"/>
    <property type="match status" value="1"/>
</dbReference>
<dbReference type="Pfam" id="PF00067">
    <property type="entry name" value="p450"/>
    <property type="match status" value="1"/>
</dbReference>
<comment type="caution">
    <text evidence="9">The sequence shown here is derived from an EMBL/GenBank/DDBJ whole genome shotgun (WGS) entry which is preliminary data.</text>
</comment>
<dbReference type="InterPro" id="IPR036396">
    <property type="entry name" value="Cyt_P450_sf"/>
</dbReference>
<dbReference type="PRINTS" id="PR00359">
    <property type="entry name" value="BP450"/>
</dbReference>